<evidence type="ECO:0000256" key="1">
    <source>
        <dbReference type="SAM" id="SignalP"/>
    </source>
</evidence>
<accession>A0A177BY77</accession>
<dbReference type="RefSeq" id="XP_018030004.1">
    <property type="nucleotide sequence ID" value="XM_018183401.1"/>
</dbReference>
<dbReference type="EMBL" id="KV441561">
    <property type="protein sequence ID" value="OAF99638.1"/>
    <property type="molecule type" value="Genomic_DNA"/>
</dbReference>
<feature type="chain" id="PRO_5008057451" evidence="1">
    <location>
        <begin position="20"/>
        <end position="86"/>
    </location>
</feature>
<dbReference type="Proteomes" id="UP000077069">
    <property type="component" value="Unassembled WGS sequence"/>
</dbReference>
<feature type="signal peptide" evidence="1">
    <location>
        <begin position="1"/>
        <end position="19"/>
    </location>
</feature>
<sequence>MKFSTTILATFALAAGVMAAPTADAEAAVAVCSCYGGFCVPAGCNTKREAKAEAEAEAEADATAWAALVEKRVCYCYGGFCTPGCH</sequence>
<evidence type="ECO:0000313" key="3">
    <source>
        <dbReference type="Proteomes" id="UP000077069"/>
    </source>
</evidence>
<organism evidence="2 3">
    <name type="scientific">Paraphaeosphaeria sporulosa</name>
    <dbReference type="NCBI Taxonomy" id="1460663"/>
    <lineage>
        <taxon>Eukaryota</taxon>
        <taxon>Fungi</taxon>
        <taxon>Dikarya</taxon>
        <taxon>Ascomycota</taxon>
        <taxon>Pezizomycotina</taxon>
        <taxon>Dothideomycetes</taxon>
        <taxon>Pleosporomycetidae</taxon>
        <taxon>Pleosporales</taxon>
        <taxon>Massarineae</taxon>
        <taxon>Didymosphaeriaceae</taxon>
        <taxon>Paraphaeosphaeria</taxon>
    </lineage>
</organism>
<protein>
    <submittedName>
        <fullName evidence="2">Uncharacterized protein</fullName>
    </submittedName>
</protein>
<gene>
    <name evidence="2" type="ORF">CC84DRAFT_1222655</name>
</gene>
<evidence type="ECO:0000313" key="2">
    <source>
        <dbReference type="EMBL" id="OAF99638.1"/>
    </source>
</evidence>
<dbReference type="GeneID" id="28766887"/>
<name>A0A177BY77_9PLEO</name>
<keyword evidence="1" id="KW-0732">Signal</keyword>
<reference evidence="2 3" key="1">
    <citation type="submission" date="2016-05" db="EMBL/GenBank/DDBJ databases">
        <title>Comparative analysis of secretome profiles of manganese(II)-oxidizing ascomycete fungi.</title>
        <authorList>
            <consortium name="DOE Joint Genome Institute"/>
            <person name="Zeiner C.A."/>
            <person name="Purvine S.O."/>
            <person name="Zink E.M."/>
            <person name="Wu S."/>
            <person name="Pasa-Tolic L."/>
            <person name="Chaput D.L."/>
            <person name="Haridas S."/>
            <person name="Grigoriev I.V."/>
            <person name="Santelli C.M."/>
            <person name="Hansel C.M."/>
        </authorList>
    </citation>
    <scope>NUCLEOTIDE SEQUENCE [LARGE SCALE GENOMIC DNA]</scope>
    <source>
        <strain evidence="2 3">AP3s5-JAC2a</strain>
    </source>
</reference>
<dbReference type="InParanoid" id="A0A177BY77"/>
<dbReference type="AlphaFoldDB" id="A0A177BY77"/>
<keyword evidence="3" id="KW-1185">Reference proteome</keyword>
<proteinExistence type="predicted"/>